<evidence type="ECO:0000313" key="2">
    <source>
        <dbReference type="EMBL" id="OWZ07087.1"/>
    </source>
</evidence>
<reference evidence="4" key="2">
    <citation type="submission" date="2017-03" db="EMBL/GenBank/DDBJ databases">
        <title>Phytopthora megakarya and P. palmivora, two closely related causual agents of cacao black pod achieved similar genome size and gene model numbers by different mechanisms.</title>
        <authorList>
            <person name="Ali S."/>
            <person name="Shao J."/>
            <person name="Larry D.J."/>
            <person name="Kronmiller B."/>
            <person name="Shen D."/>
            <person name="Strem M.D."/>
            <person name="Melnick R.L."/>
            <person name="Guiltinan M.J."/>
            <person name="Tyler B.M."/>
            <person name="Meinhardt L.W."/>
            <person name="Bailey B.A."/>
        </authorList>
    </citation>
    <scope>NUCLEOTIDE SEQUENCE [LARGE SCALE GENOMIC DNA]</scope>
    <source>
        <strain evidence="4">zdho120</strain>
    </source>
</reference>
<keyword evidence="4" id="KW-1185">Reference proteome</keyword>
<name>A0A225VQL4_9STRA</name>
<organism evidence="2 4">
    <name type="scientific">Phytophthora megakarya</name>
    <dbReference type="NCBI Taxonomy" id="4795"/>
    <lineage>
        <taxon>Eukaryota</taxon>
        <taxon>Sar</taxon>
        <taxon>Stramenopiles</taxon>
        <taxon>Oomycota</taxon>
        <taxon>Peronosporomycetes</taxon>
        <taxon>Peronosporales</taxon>
        <taxon>Peronosporaceae</taxon>
        <taxon>Phytophthora</taxon>
    </lineage>
</organism>
<dbReference type="EMBL" id="NBNE01003680">
    <property type="protein sequence ID" value="OWZ07088.1"/>
    <property type="molecule type" value="Genomic_DNA"/>
</dbReference>
<gene>
    <name evidence="2" type="ORF">PHMEG_00020567</name>
    <name evidence="3" type="ORF">PHMEG_00020568</name>
</gene>
<accession>A0A225VQL4</accession>
<evidence type="ECO:0000256" key="1">
    <source>
        <dbReference type="SAM" id="SignalP"/>
    </source>
</evidence>
<comment type="caution">
    <text evidence="2">The sequence shown here is derived from an EMBL/GenBank/DDBJ whole genome shotgun (WGS) entry which is preliminary data.</text>
</comment>
<reference evidence="2" key="3">
    <citation type="submission" date="2017-03" db="EMBL/GenBank/DDBJ databases">
        <authorList>
            <person name="Afonso C.L."/>
            <person name="Miller P.J."/>
            <person name="Scott M.A."/>
            <person name="Spackman E."/>
            <person name="Goraichik I."/>
            <person name="Dimitrov K.M."/>
            <person name="Suarez D.L."/>
            <person name="Swayne D.E."/>
        </authorList>
    </citation>
    <scope>NUCLEOTIDE SEQUENCE</scope>
    <source>
        <strain evidence="2">Zdho120</strain>
    </source>
</reference>
<evidence type="ECO:0000313" key="3">
    <source>
        <dbReference type="EMBL" id="OWZ07088.1"/>
    </source>
</evidence>
<dbReference type="Proteomes" id="UP000198211">
    <property type="component" value="Unassembled WGS sequence"/>
</dbReference>
<feature type="chain" id="PRO_5015074385" description="RxLR effector protein" evidence="1">
    <location>
        <begin position="21"/>
        <end position="230"/>
    </location>
</feature>
<evidence type="ECO:0008006" key="5">
    <source>
        <dbReference type="Google" id="ProtNLM"/>
    </source>
</evidence>
<reference evidence="2" key="1">
    <citation type="journal article" date="2017" name="Genome Biol. Evol.">
        <title>Phytophthora megakarya and P. palmivora, closely related causal agents of cacao black pod rot, underwent increases in genome sizes and gene numbers by different mechanisms.</title>
        <authorList>
            <person name="Ali S.S."/>
            <person name="Shao J."/>
            <person name="Lary D.J."/>
            <person name="Kronmiller B."/>
            <person name="Shen D."/>
            <person name="Strem M.D."/>
            <person name="Amoako-Attah I."/>
            <person name="Akrofi A.Y."/>
            <person name="Begoude B.A."/>
            <person name="Ten Hoopen G.M."/>
            <person name="Coulibaly K."/>
            <person name="Kebe B.I."/>
            <person name="Melnick R.L."/>
            <person name="Guiltinan M.J."/>
            <person name="Tyler B.M."/>
            <person name="Meinhardt L.W."/>
            <person name="Bailey B.A."/>
        </authorList>
    </citation>
    <scope>NUCLEOTIDE SEQUENCE</scope>
    <source>
        <strain evidence="2">Zdho120</strain>
    </source>
</reference>
<evidence type="ECO:0000313" key="4">
    <source>
        <dbReference type="Proteomes" id="UP000198211"/>
    </source>
</evidence>
<dbReference type="EMBL" id="NBNE01003680">
    <property type="protein sequence ID" value="OWZ07087.1"/>
    <property type="molecule type" value="Genomic_DNA"/>
</dbReference>
<proteinExistence type="predicted"/>
<dbReference type="AlphaFoldDB" id="A0A225VQL4"/>
<feature type="signal peptide" evidence="1">
    <location>
        <begin position="1"/>
        <end position="20"/>
    </location>
</feature>
<dbReference type="OrthoDB" id="128134at2759"/>
<protein>
    <recommendedName>
        <fullName evidence="5">RxLR effector protein</fullName>
    </recommendedName>
</protein>
<sequence length="230" mass="27374">MRFHQILVVFILATIGTTVSVDSAHHTTAANSYSNVHHNRILRTEVKSTDREERGILSNIKSWFKTMYWAYSGLTQAQVEAKLGLTGLTEAQMKISPNYRTYEKFLYKLEGFKLDDLIFMRYFSPWGFWTSLKLSQISNREGSKELKTFERFLRKYEERVHRGYRGYDQHFGTSEAENMSYVKIWAQAGRRESYVKRMLGIDRSKPESMIKQHGNYKYLEYFRKLRRGRW</sequence>
<keyword evidence="1" id="KW-0732">Signal</keyword>